<accession>A0A821EY04</accession>
<dbReference type="InterPro" id="IPR036770">
    <property type="entry name" value="Ankyrin_rpt-contain_sf"/>
</dbReference>
<dbReference type="Gene3D" id="1.25.40.20">
    <property type="entry name" value="Ankyrin repeat-containing domain"/>
    <property type="match status" value="1"/>
</dbReference>
<feature type="non-terminal residue" evidence="1">
    <location>
        <position position="99"/>
    </location>
</feature>
<dbReference type="EMBL" id="CAJOBP010029103">
    <property type="protein sequence ID" value="CAF4642947.1"/>
    <property type="molecule type" value="Genomic_DNA"/>
</dbReference>
<name>A0A821EY04_9BILA</name>
<protein>
    <recommendedName>
        <fullName evidence="3">Ankyrin repeat domain-containing protein</fullName>
    </recommendedName>
</protein>
<proteinExistence type="predicted"/>
<evidence type="ECO:0000313" key="2">
    <source>
        <dbReference type="Proteomes" id="UP000663873"/>
    </source>
</evidence>
<dbReference type="AlphaFoldDB" id="A0A821EY04"/>
<dbReference type="Proteomes" id="UP000663873">
    <property type="component" value="Unassembled WGS sequence"/>
</dbReference>
<evidence type="ECO:0008006" key="3">
    <source>
        <dbReference type="Google" id="ProtNLM"/>
    </source>
</evidence>
<organism evidence="1 2">
    <name type="scientific">Rotaria socialis</name>
    <dbReference type="NCBI Taxonomy" id="392032"/>
    <lineage>
        <taxon>Eukaryota</taxon>
        <taxon>Metazoa</taxon>
        <taxon>Spiralia</taxon>
        <taxon>Gnathifera</taxon>
        <taxon>Rotifera</taxon>
        <taxon>Eurotatoria</taxon>
        <taxon>Bdelloidea</taxon>
        <taxon>Philodinida</taxon>
        <taxon>Philodinidae</taxon>
        <taxon>Rotaria</taxon>
    </lineage>
</organism>
<comment type="caution">
    <text evidence="1">The sequence shown here is derived from an EMBL/GenBank/DDBJ whole genome shotgun (WGS) entry which is preliminary data.</text>
</comment>
<reference evidence="1" key="1">
    <citation type="submission" date="2021-02" db="EMBL/GenBank/DDBJ databases">
        <authorList>
            <person name="Nowell W R."/>
        </authorList>
    </citation>
    <scope>NUCLEOTIDE SEQUENCE</scope>
</reference>
<sequence>MSLIELCNKKNFRVIEKYLKEQLNVQFAAAILDDDRHNATAFAAFGADFNYKDEQKHAPLYYAIQYHGIDLVSWLCERGSNPTSVDDNGDYPITLAAEK</sequence>
<dbReference type="SUPFAM" id="SSF48403">
    <property type="entry name" value="Ankyrin repeat"/>
    <property type="match status" value="1"/>
</dbReference>
<evidence type="ECO:0000313" key="1">
    <source>
        <dbReference type="EMBL" id="CAF4642947.1"/>
    </source>
</evidence>
<keyword evidence="2" id="KW-1185">Reference proteome</keyword>
<gene>
    <name evidence="1" type="ORF">UJA718_LOCUS33245</name>
</gene>